<dbReference type="InterPro" id="IPR015943">
    <property type="entry name" value="WD40/YVTN_repeat-like_dom_sf"/>
</dbReference>
<keyword evidence="5" id="KW-1185">Reference proteome</keyword>
<reference evidence="4 5" key="1">
    <citation type="submission" date="2024-03" db="EMBL/GenBank/DDBJ databases">
        <title>The Acrasis kona genome and developmental transcriptomes reveal deep origins of eukaryotic multicellular pathways.</title>
        <authorList>
            <person name="Sheikh S."/>
            <person name="Fu C.-J."/>
            <person name="Brown M.W."/>
            <person name="Baldauf S.L."/>
        </authorList>
    </citation>
    <scope>NUCLEOTIDE SEQUENCE [LARGE SCALE GENOMIC DNA]</scope>
    <source>
        <strain evidence="4 5">ATCC MYA-3509</strain>
    </source>
</reference>
<evidence type="ECO:0000313" key="5">
    <source>
        <dbReference type="Proteomes" id="UP001431209"/>
    </source>
</evidence>
<dbReference type="PROSITE" id="PS50294">
    <property type="entry name" value="WD_REPEATS_REGION"/>
    <property type="match status" value="1"/>
</dbReference>
<dbReference type="Pfam" id="PF00400">
    <property type="entry name" value="WD40"/>
    <property type="match status" value="7"/>
</dbReference>
<accession>A0AAW2YI12</accession>
<dbReference type="InterPro" id="IPR020472">
    <property type="entry name" value="WD40_PAC1"/>
</dbReference>
<evidence type="ECO:0000313" key="4">
    <source>
        <dbReference type="EMBL" id="KAL0476973.1"/>
    </source>
</evidence>
<dbReference type="CDD" id="cd00200">
    <property type="entry name" value="WD40"/>
    <property type="match status" value="1"/>
</dbReference>
<proteinExistence type="predicted"/>
<dbReference type="Gene3D" id="2.130.10.10">
    <property type="entry name" value="YVTN repeat-like/Quinoprotein amine dehydrogenase"/>
    <property type="match status" value="2"/>
</dbReference>
<dbReference type="AlphaFoldDB" id="A0AAW2YI12"/>
<dbReference type="PROSITE" id="PS50082">
    <property type="entry name" value="WD_REPEATS_2"/>
    <property type="match status" value="3"/>
</dbReference>
<dbReference type="EMBL" id="JAOPGA020000124">
    <property type="protein sequence ID" value="KAL0476973.1"/>
    <property type="molecule type" value="Genomic_DNA"/>
</dbReference>
<dbReference type="InterPro" id="IPR036322">
    <property type="entry name" value="WD40_repeat_dom_sf"/>
</dbReference>
<dbReference type="InterPro" id="IPR001680">
    <property type="entry name" value="WD40_rpt"/>
</dbReference>
<dbReference type="SUPFAM" id="SSF50978">
    <property type="entry name" value="WD40 repeat-like"/>
    <property type="match status" value="1"/>
</dbReference>
<feature type="repeat" description="WD" evidence="3">
    <location>
        <begin position="262"/>
        <end position="302"/>
    </location>
</feature>
<dbReference type="PROSITE" id="PS00678">
    <property type="entry name" value="WD_REPEATS_1"/>
    <property type="match status" value="1"/>
</dbReference>
<sequence>MGNSDSNARELVYKTELCGHTKSISMITHHNGKLYSASHDLTIRQWESESALCINIFRGHSKFITAMVMSHDGIIYSGSGDGEIRSWAAERQVALNVYKGHTKTITSLTLYDEFLFSGSFDHEIRQWHRTKSNCIQVYKGNEDIVTGIVVTGEFLYSSGADKTLRKFSTKDGSCLLVMTGHTGWVWDLVVPNNDHVYSSSVDGTIRKWSTDGKLMKVFSEASDCVNRIALITHKNKNSLVASSWDGCIRQYDLSNDTLIHTMSGHASKIKSMIVVNHRVMISGSEDHELRIWDLKNGSCQYKLKLDTPVTSLCMGENNHVLYCANKSGAIRKYAIPKTRSSEKYLTSVDRRDEQTHYSTYETSMF</sequence>
<dbReference type="SMART" id="SM00320">
    <property type="entry name" value="WD40"/>
    <property type="match status" value="8"/>
</dbReference>
<feature type="repeat" description="WD" evidence="3">
    <location>
        <begin position="98"/>
        <end position="137"/>
    </location>
</feature>
<keyword evidence="2" id="KW-0677">Repeat</keyword>
<dbReference type="InterPro" id="IPR019775">
    <property type="entry name" value="WD40_repeat_CS"/>
</dbReference>
<evidence type="ECO:0000256" key="2">
    <source>
        <dbReference type="ARBA" id="ARBA00022737"/>
    </source>
</evidence>
<dbReference type="PANTHER" id="PTHR44489:SF11">
    <property type="entry name" value="WD REPEAT DOMAIN 86"/>
    <property type="match status" value="1"/>
</dbReference>
<comment type="caution">
    <text evidence="4">The sequence shown here is derived from an EMBL/GenBank/DDBJ whole genome shotgun (WGS) entry which is preliminary data.</text>
</comment>
<organism evidence="4 5">
    <name type="scientific">Acrasis kona</name>
    <dbReference type="NCBI Taxonomy" id="1008807"/>
    <lineage>
        <taxon>Eukaryota</taxon>
        <taxon>Discoba</taxon>
        <taxon>Heterolobosea</taxon>
        <taxon>Tetramitia</taxon>
        <taxon>Eutetramitia</taxon>
        <taxon>Acrasidae</taxon>
        <taxon>Acrasis</taxon>
    </lineage>
</organism>
<keyword evidence="1 3" id="KW-0853">WD repeat</keyword>
<dbReference type="PRINTS" id="PR00320">
    <property type="entry name" value="GPROTEINBRPT"/>
</dbReference>
<dbReference type="PANTHER" id="PTHR44489">
    <property type="match status" value="1"/>
</dbReference>
<dbReference type="InterPro" id="IPR044715">
    <property type="entry name" value="WDR86-like"/>
</dbReference>
<dbReference type="Proteomes" id="UP001431209">
    <property type="component" value="Unassembled WGS sequence"/>
</dbReference>
<evidence type="ECO:0000256" key="1">
    <source>
        <dbReference type="ARBA" id="ARBA00022574"/>
    </source>
</evidence>
<name>A0AAW2YI12_9EUKA</name>
<protein>
    <submittedName>
        <fullName evidence="4">Uncharacterized protein</fullName>
    </submittedName>
</protein>
<gene>
    <name evidence="4" type="ORF">AKO1_006421</name>
</gene>
<feature type="repeat" description="WD" evidence="3">
    <location>
        <begin position="57"/>
        <end position="87"/>
    </location>
</feature>
<evidence type="ECO:0000256" key="3">
    <source>
        <dbReference type="PROSITE-ProRule" id="PRU00221"/>
    </source>
</evidence>